<dbReference type="PANTHER" id="PTHR33734">
    <property type="entry name" value="LYSM DOMAIN-CONTAINING GPI-ANCHORED PROTEIN 2"/>
    <property type="match status" value="1"/>
</dbReference>
<dbReference type="CDD" id="cd00118">
    <property type="entry name" value="LysM"/>
    <property type="match status" value="1"/>
</dbReference>
<dbReference type="CDD" id="cd06583">
    <property type="entry name" value="PGRP"/>
    <property type="match status" value="1"/>
</dbReference>
<dbReference type="SMART" id="SM00644">
    <property type="entry name" value="Ami_2"/>
    <property type="match status" value="1"/>
</dbReference>
<evidence type="ECO:0000313" key="4">
    <source>
        <dbReference type="Proteomes" id="UP001501009"/>
    </source>
</evidence>
<dbReference type="Pfam" id="PF01510">
    <property type="entry name" value="Amidase_2"/>
    <property type="match status" value="1"/>
</dbReference>
<dbReference type="Pfam" id="PF01476">
    <property type="entry name" value="LysM"/>
    <property type="match status" value="1"/>
</dbReference>
<feature type="region of interest" description="Disordered" evidence="1">
    <location>
        <begin position="260"/>
        <end position="312"/>
    </location>
</feature>
<protein>
    <recommendedName>
        <fullName evidence="2">LysM domain-containing protein</fullName>
    </recommendedName>
</protein>
<organism evidence="3 4">
    <name type="scientific">Streptomyces coacervatus</name>
    <dbReference type="NCBI Taxonomy" id="647381"/>
    <lineage>
        <taxon>Bacteria</taxon>
        <taxon>Bacillati</taxon>
        <taxon>Actinomycetota</taxon>
        <taxon>Actinomycetes</taxon>
        <taxon>Kitasatosporales</taxon>
        <taxon>Streptomycetaceae</taxon>
        <taxon>Streptomyces</taxon>
    </lineage>
</organism>
<dbReference type="SUPFAM" id="SSF54106">
    <property type="entry name" value="LysM domain"/>
    <property type="match status" value="1"/>
</dbReference>
<accession>A0ABP7J6M1</accession>
<dbReference type="InterPro" id="IPR036779">
    <property type="entry name" value="LysM_dom_sf"/>
</dbReference>
<dbReference type="PANTHER" id="PTHR33734:SF22">
    <property type="entry name" value="MEMBRANE-BOUND LYTIC MUREIN TRANSGLYCOSYLASE D"/>
    <property type="match status" value="1"/>
</dbReference>
<dbReference type="Gene3D" id="3.10.350.10">
    <property type="entry name" value="LysM domain"/>
    <property type="match status" value="1"/>
</dbReference>
<dbReference type="SUPFAM" id="SSF55846">
    <property type="entry name" value="N-acetylmuramoyl-L-alanine amidase-like"/>
    <property type="match status" value="1"/>
</dbReference>
<dbReference type="InterPro" id="IPR002502">
    <property type="entry name" value="Amidase_domain"/>
</dbReference>
<dbReference type="InterPro" id="IPR018392">
    <property type="entry name" value="LysM"/>
</dbReference>
<evidence type="ECO:0000313" key="3">
    <source>
        <dbReference type="EMBL" id="GAA3835318.1"/>
    </source>
</evidence>
<evidence type="ECO:0000259" key="2">
    <source>
        <dbReference type="PROSITE" id="PS51782"/>
    </source>
</evidence>
<name>A0ABP7J6M1_9ACTN</name>
<evidence type="ECO:0000256" key="1">
    <source>
        <dbReference type="SAM" id="MobiDB-lite"/>
    </source>
</evidence>
<sequence>MATPLNPDRLVAALRAEGVRVVERSGWRTHNRNHKGPWGPVRGVMIHHTVTSGTSNTVSICERGYEGLPGPLCHGVIAKDGTVHLVGHGRANHAGRGDGDVLRAVTAERPLPSPNQADTDGNTSFYGFECENLGDGHDPWPAAQLEAIERVSAALCRAHGWGSASVIGHKEWQPGKVDPKGFTMGWLRGRVAARLKSKPSDGNSDTGSKDGGAATYAVKSGDTLSSIGKKLGVSWERLAQANKITAPYVIKAGQKLTIPGKPAGGTYTPPPFPNGFAPGRSSPSAKGLQQALKDTGWLDRSVPLSDNYGPQT</sequence>
<reference evidence="4" key="1">
    <citation type="journal article" date="2019" name="Int. J. Syst. Evol. Microbiol.">
        <title>The Global Catalogue of Microorganisms (GCM) 10K type strain sequencing project: providing services to taxonomists for standard genome sequencing and annotation.</title>
        <authorList>
            <consortium name="The Broad Institute Genomics Platform"/>
            <consortium name="The Broad Institute Genome Sequencing Center for Infectious Disease"/>
            <person name="Wu L."/>
            <person name="Ma J."/>
        </authorList>
    </citation>
    <scope>NUCLEOTIDE SEQUENCE [LARGE SCALE GENOMIC DNA]</scope>
    <source>
        <strain evidence="4">JCM 17138</strain>
    </source>
</reference>
<dbReference type="SMART" id="SM00257">
    <property type="entry name" value="LysM"/>
    <property type="match status" value="1"/>
</dbReference>
<feature type="domain" description="LysM" evidence="2">
    <location>
        <begin position="214"/>
        <end position="258"/>
    </location>
</feature>
<gene>
    <name evidence="3" type="ORF">GCM10022403_080090</name>
</gene>
<dbReference type="Gene3D" id="3.40.80.10">
    <property type="entry name" value="Peptidoglycan recognition protein-like"/>
    <property type="match status" value="1"/>
</dbReference>
<dbReference type="InterPro" id="IPR036505">
    <property type="entry name" value="Amidase/PGRP_sf"/>
</dbReference>
<dbReference type="Proteomes" id="UP001501009">
    <property type="component" value="Unassembled WGS sequence"/>
</dbReference>
<proteinExistence type="predicted"/>
<keyword evidence="4" id="KW-1185">Reference proteome</keyword>
<dbReference type="RefSeq" id="WP_275775883.1">
    <property type="nucleotide sequence ID" value="NZ_BAABDE010000031.1"/>
</dbReference>
<dbReference type="EMBL" id="BAABDE010000031">
    <property type="protein sequence ID" value="GAA3835318.1"/>
    <property type="molecule type" value="Genomic_DNA"/>
</dbReference>
<dbReference type="PROSITE" id="PS51782">
    <property type="entry name" value="LYSM"/>
    <property type="match status" value="1"/>
</dbReference>
<comment type="caution">
    <text evidence="3">The sequence shown here is derived from an EMBL/GenBank/DDBJ whole genome shotgun (WGS) entry which is preliminary data.</text>
</comment>